<evidence type="ECO:0000313" key="2">
    <source>
        <dbReference type="EMBL" id="CUJ70314.1"/>
    </source>
</evidence>
<evidence type="ECO:0000256" key="1">
    <source>
        <dbReference type="SAM" id="SignalP"/>
    </source>
</evidence>
<gene>
    <name evidence="2" type="ORF">ERS370000_05374</name>
</gene>
<organism evidence="2 3">
    <name type="scientific">Achromobacter aegrifaciens</name>
    <dbReference type="NCBI Taxonomy" id="1287736"/>
    <lineage>
        <taxon>Bacteria</taxon>
        <taxon>Pseudomonadati</taxon>
        <taxon>Pseudomonadota</taxon>
        <taxon>Betaproteobacteria</taxon>
        <taxon>Burkholderiales</taxon>
        <taxon>Alcaligenaceae</taxon>
        <taxon>Achromobacter</taxon>
    </lineage>
</organism>
<dbReference type="Proteomes" id="UP000044098">
    <property type="component" value="Unassembled WGS sequence"/>
</dbReference>
<accession>A0AAD2J4M7</accession>
<keyword evidence="1" id="KW-0732">Signal</keyword>
<name>A0AAD2J4M7_ACHAE</name>
<dbReference type="EMBL" id="CYTK01000012">
    <property type="protein sequence ID" value="CUJ70314.1"/>
    <property type="molecule type" value="Genomic_DNA"/>
</dbReference>
<comment type="caution">
    <text evidence="2">The sequence shown here is derived from an EMBL/GenBank/DDBJ whole genome shotgun (WGS) entry which is preliminary data.</text>
</comment>
<proteinExistence type="predicted"/>
<dbReference type="RefSeq" id="WP_054457977.1">
    <property type="nucleotide sequence ID" value="NZ_CYTK01000012.1"/>
</dbReference>
<sequence length="180" mass="18730">MQIRPILVALTIATSAFFVSTPSRAAETSAVKVEYLAESRSPNDTTVVPRIGSLSLRAALADSGAPFAISHGSSTPYISGCEVSDNSDKPALFTSNLDSGLALTLSNPVVNTEGTSFSLRAMVTDFKAVQRAAGGAGCEIEMPVVDAWVLEEAVQVPRDGSPVTLHLGNGAKMIFSAWSA</sequence>
<protein>
    <submittedName>
        <fullName evidence="2">Uncharacterized protein</fullName>
    </submittedName>
</protein>
<evidence type="ECO:0000313" key="3">
    <source>
        <dbReference type="Proteomes" id="UP000044098"/>
    </source>
</evidence>
<dbReference type="AlphaFoldDB" id="A0AAD2J4M7"/>
<feature type="chain" id="PRO_5042179456" evidence="1">
    <location>
        <begin position="26"/>
        <end position="180"/>
    </location>
</feature>
<reference evidence="2 3" key="1">
    <citation type="submission" date="2015-09" db="EMBL/GenBank/DDBJ databases">
        <authorList>
            <consortium name="Pathogen Informatics"/>
        </authorList>
    </citation>
    <scope>NUCLEOTIDE SEQUENCE [LARGE SCALE GENOMIC DNA]</scope>
    <source>
        <strain evidence="2 3">2789STDY5608625</strain>
    </source>
</reference>
<feature type="signal peptide" evidence="1">
    <location>
        <begin position="1"/>
        <end position="25"/>
    </location>
</feature>